<feature type="domain" description="Helicase C-terminal" evidence="12">
    <location>
        <begin position="252"/>
        <end position="395"/>
    </location>
</feature>
<feature type="region of interest" description="Disordered" evidence="10">
    <location>
        <begin position="697"/>
        <end position="716"/>
    </location>
</feature>
<dbReference type="SUPFAM" id="SSF52540">
    <property type="entry name" value="P-loop containing nucleoside triphosphate hydrolases"/>
    <property type="match status" value="1"/>
</dbReference>
<dbReference type="InterPro" id="IPR027417">
    <property type="entry name" value="P-loop_NTPase"/>
</dbReference>
<keyword evidence="5" id="KW-0067">ATP-binding</keyword>
<dbReference type="InterPro" id="IPR004589">
    <property type="entry name" value="DNA_helicase_ATP-dep_RecQ"/>
</dbReference>
<protein>
    <recommendedName>
        <fullName evidence="9">DNA 3'-5' helicase</fullName>
        <ecNumber evidence="9">5.6.2.4</ecNumber>
    </recommendedName>
</protein>
<keyword evidence="6" id="KW-0238">DNA-binding</keyword>
<dbReference type="PROSITE" id="PS51194">
    <property type="entry name" value="HELICASE_CTER"/>
    <property type="match status" value="1"/>
</dbReference>
<dbReference type="InterPro" id="IPR011545">
    <property type="entry name" value="DEAD/DEAH_box_helicase_dom"/>
</dbReference>
<keyword evidence="2" id="KW-0547">Nucleotide-binding</keyword>
<comment type="catalytic activity">
    <reaction evidence="8">
        <text>Couples ATP hydrolysis with the unwinding of duplex DNA by translocating in the 3'-5' direction.</text>
        <dbReference type="EC" id="5.6.2.4"/>
    </reaction>
</comment>
<evidence type="ECO:0000256" key="9">
    <source>
        <dbReference type="ARBA" id="ARBA00034808"/>
    </source>
</evidence>
<dbReference type="Proteomes" id="UP001519305">
    <property type="component" value="Unassembled WGS sequence"/>
</dbReference>
<comment type="caution">
    <text evidence="13">The sequence shown here is derived from an EMBL/GenBank/DDBJ whole genome shotgun (WGS) entry which is preliminary data.</text>
</comment>
<comment type="similarity">
    <text evidence="1">Belongs to the helicase family. RecQ subfamily.</text>
</comment>
<dbReference type="EMBL" id="JAGINY010000001">
    <property type="protein sequence ID" value="MBP2333195.1"/>
    <property type="molecule type" value="Genomic_DNA"/>
</dbReference>
<dbReference type="EC" id="5.6.2.4" evidence="9"/>
<dbReference type="InterPro" id="IPR014001">
    <property type="entry name" value="Helicase_ATP-bd"/>
</dbReference>
<evidence type="ECO:0000313" key="14">
    <source>
        <dbReference type="Proteomes" id="UP001519305"/>
    </source>
</evidence>
<sequence length="827" mass="87400">MTRSGDAAQSDPMAPDEAGHAPATRREADELLQGLAGPGTSLRDDQWVAIDGLVNRRERMLVVQRTGWGKSAVYFIAAKLLRRRGRGASVIISPLLALMRNQVAAAQRAGIVAETVNSANMTEWDDIQRRVAAGQVDVLLVSPERLNNPQFRDDVLPSLAQAAGMVVVDEAHCISDWGHDFRPDYRRIRDLLAGLGPGVPVLATTATANDRVVEDVRAQLGDGTGVLRGGLDRESLRLNVVRLPDTTKRPAWLASHLRQLPGSGIIYCLTVAAAEDLAEALIAAGYDVAAYTGRTDAAERERLEAALLNNEVKALVATSALGMGFDKPDLGFVVHMGAPGSPISYYQQIGRAGRGTDRAEVVLLPGAEDRDIWEYFASLSFPSEDVVRMLLDELASYGDQPASTARLETAVDLSRSRLEQVLKVLDVDGAVRRVRGGWIATGAPWEYDTARYGGLAEARKAEQEAMLAYERLGDAPGCKVVTDEEGTPDGEGGDGSSSRNGDPDPDACRMLFLRRQLDDPTATGPCGRCDNCTGRHLSPDIDAEVDDVVRARLNEPGVRIPARKQWPTGLDRLMAGGDGLGRAGSTLGVTGLRVPLKGKIAGVGEGRAIGRLNDIARGPALTTLLTEASWRPGPDWRSDRVLRDLVDVLAGWDWEVRPDTVVALVTHDTVDLDAHAAGAAAAGSTAAGAMDAGTTAPGDAALHGSSPDGAAVHGSGPDGAALHGSALDEIAVACAIAISDIGRMRFGGVLPVRDGSRPVEAQNSAYRVAGLADRWDWTAISDLELGNGPILLVTDCIDTGWSITLTAAALASATGRDVLPLALASRG</sequence>
<evidence type="ECO:0000256" key="10">
    <source>
        <dbReference type="SAM" id="MobiDB-lite"/>
    </source>
</evidence>
<name>A0ABS4U9J6_9CORY</name>
<feature type="region of interest" description="Disordered" evidence="10">
    <location>
        <begin position="478"/>
        <end position="507"/>
    </location>
</feature>
<dbReference type="SMART" id="SM00490">
    <property type="entry name" value="HELICc"/>
    <property type="match status" value="1"/>
</dbReference>
<evidence type="ECO:0000256" key="8">
    <source>
        <dbReference type="ARBA" id="ARBA00034617"/>
    </source>
</evidence>
<keyword evidence="7" id="KW-0413">Isomerase</keyword>
<evidence type="ECO:0000256" key="3">
    <source>
        <dbReference type="ARBA" id="ARBA00022801"/>
    </source>
</evidence>
<dbReference type="PANTHER" id="PTHR13710:SF105">
    <property type="entry name" value="ATP-DEPENDENT DNA HELICASE Q1"/>
    <property type="match status" value="1"/>
</dbReference>
<dbReference type="PANTHER" id="PTHR13710">
    <property type="entry name" value="DNA HELICASE RECQ FAMILY MEMBER"/>
    <property type="match status" value="1"/>
</dbReference>
<keyword evidence="4 13" id="KW-0347">Helicase</keyword>
<evidence type="ECO:0000256" key="5">
    <source>
        <dbReference type="ARBA" id="ARBA00022840"/>
    </source>
</evidence>
<evidence type="ECO:0000256" key="2">
    <source>
        <dbReference type="ARBA" id="ARBA00022741"/>
    </source>
</evidence>
<reference evidence="13 14" key="1">
    <citation type="submission" date="2021-03" db="EMBL/GenBank/DDBJ databases">
        <title>Sequencing the genomes of 1000 actinobacteria strains.</title>
        <authorList>
            <person name="Klenk H.-P."/>
        </authorList>
    </citation>
    <scope>NUCLEOTIDE SEQUENCE [LARGE SCALE GENOMIC DNA]</scope>
    <source>
        <strain evidence="13 14">DSM 44506</strain>
    </source>
</reference>
<feature type="domain" description="Helicase ATP-binding" evidence="11">
    <location>
        <begin position="51"/>
        <end position="226"/>
    </location>
</feature>
<dbReference type="GO" id="GO:0016787">
    <property type="term" value="F:hydrolase activity"/>
    <property type="evidence" value="ECO:0007669"/>
    <property type="project" value="UniProtKB-KW"/>
</dbReference>
<gene>
    <name evidence="13" type="ORF">JOF33_001894</name>
</gene>
<dbReference type="PROSITE" id="PS51192">
    <property type="entry name" value="HELICASE_ATP_BIND_1"/>
    <property type="match status" value="1"/>
</dbReference>
<feature type="region of interest" description="Disordered" evidence="10">
    <location>
        <begin position="1"/>
        <end position="24"/>
    </location>
</feature>
<evidence type="ECO:0000256" key="7">
    <source>
        <dbReference type="ARBA" id="ARBA00023235"/>
    </source>
</evidence>
<evidence type="ECO:0000259" key="11">
    <source>
        <dbReference type="PROSITE" id="PS51192"/>
    </source>
</evidence>
<dbReference type="Gene3D" id="3.40.50.300">
    <property type="entry name" value="P-loop containing nucleotide triphosphate hydrolases"/>
    <property type="match status" value="2"/>
</dbReference>
<organism evidence="13 14">
    <name type="scientific">Corynebacterium freneyi</name>
    <dbReference type="NCBI Taxonomy" id="134034"/>
    <lineage>
        <taxon>Bacteria</taxon>
        <taxon>Bacillati</taxon>
        <taxon>Actinomycetota</taxon>
        <taxon>Actinomycetes</taxon>
        <taxon>Mycobacteriales</taxon>
        <taxon>Corynebacteriaceae</taxon>
        <taxon>Corynebacterium</taxon>
    </lineage>
</organism>
<keyword evidence="14" id="KW-1185">Reference proteome</keyword>
<evidence type="ECO:0000259" key="12">
    <source>
        <dbReference type="PROSITE" id="PS51194"/>
    </source>
</evidence>
<dbReference type="Pfam" id="PF00270">
    <property type="entry name" value="DEAD"/>
    <property type="match status" value="1"/>
</dbReference>
<keyword evidence="3 13" id="KW-0378">Hydrolase</keyword>
<dbReference type="Pfam" id="PF00271">
    <property type="entry name" value="Helicase_C"/>
    <property type="match status" value="1"/>
</dbReference>
<feature type="compositionally biased region" description="Acidic residues" evidence="10">
    <location>
        <begin position="483"/>
        <end position="492"/>
    </location>
</feature>
<dbReference type="GO" id="GO:0003678">
    <property type="term" value="F:DNA helicase activity"/>
    <property type="evidence" value="ECO:0007669"/>
    <property type="project" value="UniProtKB-EC"/>
</dbReference>
<dbReference type="NCBIfam" id="TIGR00614">
    <property type="entry name" value="recQ_fam"/>
    <property type="match status" value="1"/>
</dbReference>
<dbReference type="InterPro" id="IPR001650">
    <property type="entry name" value="Helicase_C-like"/>
</dbReference>
<evidence type="ECO:0000256" key="4">
    <source>
        <dbReference type="ARBA" id="ARBA00022806"/>
    </source>
</evidence>
<dbReference type="PROSITE" id="PS00690">
    <property type="entry name" value="DEAH_ATP_HELICASE"/>
    <property type="match status" value="1"/>
</dbReference>
<dbReference type="InterPro" id="IPR002464">
    <property type="entry name" value="DNA/RNA_helicase_DEAH_CS"/>
</dbReference>
<proteinExistence type="inferred from homology"/>
<evidence type="ECO:0000256" key="1">
    <source>
        <dbReference type="ARBA" id="ARBA00005446"/>
    </source>
</evidence>
<evidence type="ECO:0000256" key="6">
    <source>
        <dbReference type="ARBA" id="ARBA00023125"/>
    </source>
</evidence>
<accession>A0ABS4U9J6</accession>
<dbReference type="SMART" id="SM00487">
    <property type="entry name" value="DEXDc"/>
    <property type="match status" value="1"/>
</dbReference>
<evidence type="ECO:0000313" key="13">
    <source>
        <dbReference type="EMBL" id="MBP2333195.1"/>
    </source>
</evidence>